<comment type="caution">
    <text evidence="1">The sequence shown here is derived from an EMBL/GenBank/DDBJ whole genome shotgun (WGS) entry which is preliminary data.</text>
</comment>
<dbReference type="EMBL" id="VSSQ01013553">
    <property type="protein sequence ID" value="MPM51747.1"/>
    <property type="molecule type" value="Genomic_DNA"/>
</dbReference>
<reference evidence="1" key="1">
    <citation type="submission" date="2019-08" db="EMBL/GenBank/DDBJ databases">
        <authorList>
            <person name="Kucharzyk K."/>
            <person name="Murdoch R.W."/>
            <person name="Higgins S."/>
            <person name="Loffler F."/>
        </authorList>
    </citation>
    <scope>NUCLEOTIDE SEQUENCE</scope>
</reference>
<gene>
    <name evidence="1" type="ORF">SDC9_98498</name>
</gene>
<accession>A0A645AFF4</accession>
<name>A0A645AFF4_9ZZZZ</name>
<proteinExistence type="predicted"/>
<protein>
    <submittedName>
        <fullName evidence="1">Uncharacterized protein</fullName>
    </submittedName>
</protein>
<evidence type="ECO:0000313" key="1">
    <source>
        <dbReference type="EMBL" id="MPM51747.1"/>
    </source>
</evidence>
<organism evidence="1">
    <name type="scientific">bioreactor metagenome</name>
    <dbReference type="NCBI Taxonomy" id="1076179"/>
    <lineage>
        <taxon>unclassified sequences</taxon>
        <taxon>metagenomes</taxon>
        <taxon>ecological metagenomes</taxon>
    </lineage>
</organism>
<sequence>MGRRLRSQLVCGPVAQADRGAADQHGIRRHGRAAGDAGARCGVCGAGEALSSVRAVGPVGGLAALIAQHEQIKAFHLLARPRRLAQKLQAGRHAGLESEAAHWNALAQFAPAEVVGKVSHHALKRDAVKGVAWLGGRGRGRHGVIVGDVAGR</sequence>
<dbReference type="AlphaFoldDB" id="A0A645AFF4"/>